<evidence type="ECO:0000313" key="2">
    <source>
        <dbReference type="Proteomes" id="UP000476030"/>
    </source>
</evidence>
<dbReference type="RefSeq" id="WP_161313564.1">
    <property type="nucleotide sequence ID" value="NZ_WTUW01000001.1"/>
</dbReference>
<dbReference type="EMBL" id="WTUW01000001">
    <property type="protein sequence ID" value="MZR29070.1"/>
    <property type="molecule type" value="Genomic_DNA"/>
</dbReference>
<gene>
    <name evidence="1" type="ORF">GQE98_00335</name>
</gene>
<proteinExistence type="predicted"/>
<organism evidence="1 2">
    <name type="scientific">Sneathiella litorea</name>
    <dbReference type="NCBI Taxonomy" id="2606216"/>
    <lineage>
        <taxon>Bacteria</taxon>
        <taxon>Pseudomonadati</taxon>
        <taxon>Pseudomonadota</taxon>
        <taxon>Alphaproteobacteria</taxon>
        <taxon>Sneathiellales</taxon>
        <taxon>Sneathiellaceae</taxon>
        <taxon>Sneathiella</taxon>
    </lineage>
</organism>
<sequence length="370" mass="41818">MLVDSTLYGERIAEMFAKMPPPIRVNTARKAAEGFVAQDLGQEDLELTEAIIHYFVNDLDMTVRQAIAEAVKECEFLSREIAIKLAMDVDEISLPIVSHSPILTDEDLWSILQNASNRIQTAIAARPHLGVKSSACIAETGCYSAIKACLRNETAIIGKMAYDHILGRFGDIDPIQELMVHRPFLPAETISRLFDFISEEYKQILIDRNPVSESTSVRKILNAREKVLAKKLDTRMTDHEQRKKSIALEREGRLTATLMLRLLITGNTSFFAAALGQASGISKKRVISLTSGRGYLGFQRLYDRAELSPYLYSAFRTAMEETRKATHYHPRADLDNFRQRMIDRISATYGWDDGMSLEDLMEKLLPNRLN</sequence>
<dbReference type="Proteomes" id="UP000476030">
    <property type="component" value="Unassembled WGS sequence"/>
</dbReference>
<protein>
    <submittedName>
        <fullName evidence="1">DUF2336 domain-containing protein</fullName>
    </submittedName>
</protein>
<name>A0A6L8W3Q1_9PROT</name>
<evidence type="ECO:0000313" key="1">
    <source>
        <dbReference type="EMBL" id="MZR29070.1"/>
    </source>
</evidence>
<dbReference type="InterPro" id="IPR019285">
    <property type="entry name" value="DUF2336"/>
</dbReference>
<dbReference type="AlphaFoldDB" id="A0A6L8W3Q1"/>
<reference evidence="1 2" key="1">
    <citation type="submission" date="2019-12" db="EMBL/GenBank/DDBJ databases">
        <title>Snethiella sp. nov. sp. isolated from sea sand.</title>
        <authorList>
            <person name="Kim J."/>
            <person name="Jeong S.E."/>
            <person name="Jung H.S."/>
            <person name="Jeon C.O."/>
        </authorList>
    </citation>
    <scope>NUCLEOTIDE SEQUENCE [LARGE SCALE GENOMIC DNA]</scope>
    <source>
        <strain evidence="1 2">DP05</strain>
    </source>
</reference>
<dbReference type="Pfam" id="PF10098">
    <property type="entry name" value="DUF2336"/>
    <property type="match status" value="1"/>
</dbReference>
<accession>A0A6L8W3Q1</accession>
<comment type="caution">
    <text evidence="1">The sequence shown here is derived from an EMBL/GenBank/DDBJ whole genome shotgun (WGS) entry which is preliminary data.</text>
</comment>
<keyword evidence="2" id="KW-1185">Reference proteome</keyword>